<dbReference type="InterPro" id="IPR051127">
    <property type="entry name" value="Fungal_SecMet_Regulators"/>
</dbReference>
<evidence type="ECO:0000256" key="5">
    <source>
        <dbReference type="ARBA" id="ARBA00023242"/>
    </source>
</evidence>
<dbReference type="InterPro" id="IPR001138">
    <property type="entry name" value="Zn2Cys6_DnaBD"/>
</dbReference>
<reference evidence="9" key="1">
    <citation type="journal article" date="2017" name="Genome Biol.">
        <title>Comparative genomics reveals high biological diversity and specific adaptations in the industrially and medically important fungal genus Aspergillus.</title>
        <authorList>
            <person name="de Vries R.P."/>
            <person name="Riley R."/>
            <person name="Wiebenga A."/>
            <person name="Aguilar-Osorio G."/>
            <person name="Amillis S."/>
            <person name="Uchima C.A."/>
            <person name="Anderluh G."/>
            <person name="Asadollahi M."/>
            <person name="Askin M."/>
            <person name="Barry K."/>
            <person name="Battaglia E."/>
            <person name="Bayram O."/>
            <person name="Benocci T."/>
            <person name="Braus-Stromeyer S.A."/>
            <person name="Caldana C."/>
            <person name="Canovas D."/>
            <person name="Cerqueira G.C."/>
            <person name="Chen F."/>
            <person name="Chen W."/>
            <person name="Choi C."/>
            <person name="Clum A."/>
            <person name="Dos Santos R.A."/>
            <person name="Damasio A.R."/>
            <person name="Diallinas G."/>
            <person name="Emri T."/>
            <person name="Fekete E."/>
            <person name="Flipphi M."/>
            <person name="Freyberg S."/>
            <person name="Gallo A."/>
            <person name="Gournas C."/>
            <person name="Habgood R."/>
            <person name="Hainaut M."/>
            <person name="Harispe M.L."/>
            <person name="Henrissat B."/>
            <person name="Hilden K.S."/>
            <person name="Hope R."/>
            <person name="Hossain A."/>
            <person name="Karabika E."/>
            <person name="Karaffa L."/>
            <person name="Karanyi Z."/>
            <person name="Krasevec N."/>
            <person name="Kuo A."/>
            <person name="Kusch H."/>
            <person name="LaButti K."/>
            <person name="Lagendijk E.L."/>
            <person name="Lapidus A."/>
            <person name="Levasseur A."/>
            <person name="Lindquist E."/>
            <person name="Lipzen A."/>
            <person name="Logrieco A.F."/>
            <person name="MacCabe A."/>
            <person name="Maekelae M.R."/>
            <person name="Malavazi I."/>
            <person name="Melin P."/>
            <person name="Meyer V."/>
            <person name="Mielnichuk N."/>
            <person name="Miskei M."/>
            <person name="Molnar A.P."/>
            <person name="Mule G."/>
            <person name="Ngan C.Y."/>
            <person name="Orejas M."/>
            <person name="Orosz E."/>
            <person name="Ouedraogo J.P."/>
            <person name="Overkamp K.M."/>
            <person name="Park H.-S."/>
            <person name="Perrone G."/>
            <person name="Piumi F."/>
            <person name="Punt P.J."/>
            <person name="Ram A.F."/>
            <person name="Ramon A."/>
            <person name="Rauscher S."/>
            <person name="Record E."/>
            <person name="Riano-Pachon D.M."/>
            <person name="Robert V."/>
            <person name="Roehrig J."/>
            <person name="Ruller R."/>
            <person name="Salamov A."/>
            <person name="Salih N.S."/>
            <person name="Samson R.A."/>
            <person name="Sandor E."/>
            <person name="Sanguinetti M."/>
            <person name="Schuetze T."/>
            <person name="Sepcic K."/>
            <person name="Shelest E."/>
            <person name="Sherlock G."/>
            <person name="Sophianopoulou V."/>
            <person name="Squina F.M."/>
            <person name="Sun H."/>
            <person name="Susca A."/>
            <person name="Todd R.B."/>
            <person name="Tsang A."/>
            <person name="Unkles S.E."/>
            <person name="van de Wiele N."/>
            <person name="van Rossen-Uffink D."/>
            <person name="Oliveira J.V."/>
            <person name="Vesth T.C."/>
            <person name="Visser J."/>
            <person name="Yu J.-H."/>
            <person name="Zhou M."/>
            <person name="Andersen M.R."/>
            <person name="Archer D.B."/>
            <person name="Baker S.E."/>
            <person name="Benoit I."/>
            <person name="Brakhage A.A."/>
            <person name="Braus G.H."/>
            <person name="Fischer R."/>
            <person name="Frisvad J.C."/>
            <person name="Goldman G.H."/>
            <person name="Houbraken J."/>
            <person name="Oakley B."/>
            <person name="Pocsi I."/>
            <person name="Scazzocchio C."/>
            <person name="Seiboth B."/>
            <person name="vanKuyk P.A."/>
            <person name="Wortman J."/>
            <person name="Dyer P.S."/>
            <person name="Grigoriev I.V."/>
        </authorList>
    </citation>
    <scope>NUCLEOTIDE SEQUENCE [LARGE SCALE GENOMIC DNA]</scope>
    <source>
        <strain evidence="9">CBS 101740 / IMI 381727 / IBT 21946</strain>
    </source>
</reference>
<keyword evidence="1" id="KW-0479">Metal-binding</keyword>
<dbReference type="OrthoDB" id="424974at2759"/>
<name>A0A1L9USA3_ASPBC</name>
<gene>
    <name evidence="8" type="ORF">ASPBRDRAFT_146490</name>
</gene>
<feature type="compositionally biased region" description="Polar residues" evidence="6">
    <location>
        <begin position="109"/>
        <end position="122"/>
    </location>
</feature>
<proteinExistence type="predicted"/>
<feature type="compositionally biased region" description="Basic and acidic residues" evidence="6">
    <location>
        <begin position="123"/>
        <end position="135"/>
    </location>
</feature>
<evidence type="ECO:0000256" key="1">
    <source>
        <dbReference type="ARBA" id="ARBA00022723"/>
    </source>
</evidence>
<dbReference type="InterPro" id="IPR007219">
    <property type="entry name" value="XnlR_reg_dom"/>
</dbReference>
<dbReference type="Proteomes" id="UP000184499">
    <property type="component" value="Unassembled WGS sequence"/>
</dbReference>
<evidence type="ECO:0000256" key="3">
    <source>
        <dbReference type="ARBA" id="ARBA00023125"/>
    </source>
</evidence>
<keyword evidence="5" id="KW-0539">Nucleus</keyword>
<dbReference type="SMART" id="SM00906">
    <property type="entry name" value="Fungal_trans"/>
    <property type="match status" value="1"/>
</dbReference>
<feature type="region of interest" description="Disordered" evidence="6">
    <location>
        <begin position="734"/>
        <end position="790"/>
    </location>
</feature>
<sequence>MPPKSSGVAKPRTSRRKVALACDPCREKKIRCDGGKPICGSCDRKSYGIAQCSYSMDNPRSASQDEYIRVLRSRISELEDICLRARVSAPDLRRGSPRHKDSPTHRYRQSTSSRVSQGSPVRQESDNLLHDEQHSDGQGLATSRTVPSNHQAQDLVSSLCEAEELSQRISNHPRNNSIHKSIPGKEQMYVSSQTESASPHLDTPGRVTAMGQISTPDDTLVSTAPAREYYGSSSIASLMRFARMSIPLRSSPWVKAGTINAMDYQYHESPNTQYRINDFTLPPRSLADHLLNCFWDRVGCIYPFFDRPSFEKAYDNLWKSERERMNKLPDMHIGLGGKTDSSPKSIVFNCALNGMFALGCHFSDLPLQEREATAHSFFLRCKRFIGLDLLETHTVGVVQTLLIVALYLQSSPYPSRCWNSIGLACRLAQGLGLHETNSVSSMTVLETEIRRRTWHGCVMLDVFVSMTHGRPSMTSHLAPIPLPCVTGEDVPLTMGFYVATIKLYRILDRVLSDVYNMWRGRLNEGSKRSTPWSEGNFDSLLELERQLQCFKNDLPPYLSWVSAPRPHGTLEESDILERQRNILRARYYYIRLLLYRPLFTQVCAEYTSPQHSREPRKDKYPAWKDTESTLQSCIIDKCAATCVSTAADLIQLVYETYSTSYTDAWWYNGLYTSTCALVLIMAHSVPSLSDSIDFTRVQESWEKCEKILAHMATFSQSARTSLRFLQAAFTQNIHGNPSSRPGSHKEMNTDRNTTDEEAGAHQSAPGDPSLLSSQDTPGLDSSHWTDSGIGPSAFEDDLGLLSWIDVPDMWQWLRSDS</sequence>
<dbReference type="EMBL" id="KV878681">
    <property type="protein sequence ID" value="OJJ74446.1"/>
    <property type="molecule type" value="Genomic_DNA"/>
</dbReference>
<evidence type="ECO:0000313" key="9">
    <source>
        <dbReference type="Proteomes" id="UP000184499"/>
    </source>
</evidence>
<keyword evidence="4" id="KW-0804">Transcription</keyword>
<evidence type="ECO:0000256" key="2">
    <source>
        <dbReference type="ARBA" id="ARBA00023015"/>
    </source>
</evidence>
<feature type="compositionally biased region" description="Polar residues" evidence="6">
    <location>
        <begin position="140"/>
        <end position="152"/>
    </location>
</feature>
<dbReference type="Pfam" id="PF04082">
    <property type="entry name" value="Fungal_trans"/>
    <property type="match status" value="1"/>
</dbReference>
<dbReference type="InterPro" id="IPR036864">
    <property type="entry name" value="Zn2-C6_fun-type_DNA-bd_sf"/>
</dbReference>
<dbReference type="Gene3D" id="4.10.240.10">
    <property type="entry name" value="Zn(2)-C6 fungal-type DNA-binding domain"/>
    <property type="match status" value="1"/>
</dbReference>
<dbReference type="PROSITE" id="PS50048">
    <property type="entry name" value="ZN2_CY6_FUNGAL_2"/>
    <property type="match status" value="1"/>
</dbReference>
<dbReference type="GeneID" id="93571747"/>
<protein>
    <recommendedName>
        <fullName evidence="7">Zn(2)-C6 fungal-type domain-containing protein</fullName>
    </recommendedName>
</protein>
<evidence type="ECO:0000256" key="6">
    <source>
        <dbReference type="SAM" id="MobiDB-lite"/>
    </source>
</evidence>
<dbReference type="GO" id="GO:0000978">
    <property type="term" value="F:RNA polymerase II cis-regulatory region sequence-specific DNA binding"/>
    <property type="evidence" value="ECO:0007669"/>
    <property type="project" value="TreeGrafter"/>
</dbReference>
<dbReference type="SUPFAM" id="SSF57701">
    <property type="entry name" value="Zn2/Cys6 DNA-binding domain"/>
    <property type="match status" value="1"/>
</dbReference>
<dbReference type="RefSeq" id="XP_067481694.1">
    <property type="nucleotide sequence ID" value="XM_067619259.1"/>
</dbReference>
<dbReference type="SMART" id="SM00066">
    <property type="entry name" value="GAL4"/>
    <property type="match status" value="1"/>
</dbReference>
<dbReference type="Pfam" id="PF00172">
    <property type="entry name" value="Zn_clus"/>
    <property type="match status" value="1"/>
</dbReference>
<dbReference type="GO" id="GO:0005634">
    <property type="term" value="C:nucleus"/>
    <property type="evidence" value="ECO:0007669"/>
    <property type="project" value="TreeGrafter"/>
</dbReference>
<organism evidence="8 9">
    <name type="scientific">Aspergillus brasiliensis (strain CBS 101740 / IMI 381727 / IBT 21946)</name>
    <dbReference type="NCBI Taxonomy" id="767769"/>
    <lineage>
        <taxon>Eukaryota</taxon>
        <taxon>Fungi</taxon>
        <taxon>Dikarya</taxon>
        <taxon>Ascomycota</taxon>
        <taxon>Pezizomycotina</taxon>
        <taxon>Eurotiomycetes</taxon>
        <taxon>Eurotiomycetidae</taxon>
        <taxon>Eurotiales</taxon>
        <taxon>Aspergillaceae</taxon>
        <taxon>Aspergillus</taxon>
        <taxon>Aspergillus subgen. Circumdati</taxon>
    </lineage>
</organism>
<feature type="compositionally biased region" description="Basic and acidic residues" evidence="6">
    <location>
        <begin position="743"/>
        <end position="754"/>
    </location>
</feature>
<dbReference type="GO" id="GO:0000981">
    <property type="term" value="F:DNA-binding transcription factor activity, RNA polymerase II-specific"/>
    <property type="evidence" value="ECO:0007669"/>
    <property type="project" value="InterPro"/>
</dbReference>
<dbReference type="OMA" id="THGRPSM"/>
<keyword evidence="9" id="KW-1185">Reference proteome</keyword>
<feature type="region of interest" description="Disordered" evidence="6">
    <location>
        <begin position="90"/>
        <end position="152"/>
    </location>
</feature>
<dbReference type="GO" id="GO:0000435">
    <property type="term" value="P:positive regulation of transcription from RNA polymerase II promoter by galactose"/>
    <property type="evidence" value="ECO:0007669"/>
    <property type="project" value="TreeGrafter"/>
</dbReference>
<dbReference type="PANTHER" id="PTHR47424:SF3">
    <property type="entry name" value="REGULATORY PROTEIN GAL4"/>
    <property type="match status" value="1"/>
</dbReference>
<dbReference type="PANTHER" id="PTHR47424">
    <property type="entry name" value="REGULATORY PROTEIN GAL4"/>
    <property type="match status" value="1"/>
</dbReference>
<keyword evidence="2" id="KW-0805">Transcription regulation</keyword>
<dbReference type="GO" id="GO:0008270">
    <property type="term" value="F:zinc ion binding"/>
    <property type="evidence" value="ECO:0007669"/>
    <property type="project" value="InterPro"/>
</dbReference>
<dbReference type="STRING" id="767769.A0A1L9USA3"/>
<dbReference type="AlphaFoldDB" id="A0A1L9USA3"/>
<evidence type="ECO:0000313" key="8">
    <source>
        <dbReference type="EMBL" id="OJJ74446.1"/>
    </source>
</evidence>
<keyword evidence="3" id="KW-0238">DNA-binding</keyword>
<evidence type="ECO:0000259" key="7">
    <source>
        <dbReference type="PROSITE" id="PS50048"/>
    </source>
</evidence>
<dbReference type="CDD" id="cd00067">
    <property type="entry name" value="GAL4"/>
    <property type="match status" value="1"/>
</dbReference>
<feature type="domain" description="Zn(2)-C6 fungal-type" evidence="7">
    <location>
        <begin position="21"/>
        <end position="54"/>
    </location>
</feature>
<dbReference type="CDD" id="cd12148">
    <property type="entry name" value="fungal_TF_MHR"/>
    <property type="match status" value="1"/>
</dbReference>
<dbReference type="GO" id="GO:0006351">
    <property type="term" value="P:DNA-templated transcription"/>
    <property type="evidence" value="ECO:0007669"/>
    <property type="project" value="InterPro"/>
</dbReference>
<accession>A0A1L9USA3</accession>
<dbReference type="VEuPathDB" id="FungiDB:ASPBRDRAFT_146490"/>
<feature type="compositionally biased region" description="Basic and acidic residues" evidence="6">
    <location>
        <begin position="91"/>
        <end position="104"/>
    </location>
</feature>
<evidence type="ECO:0000256" key="4">
    <source>
        <dbReference type="ARBA" id="ARBA00023163"/>
    </source>
</evidence>